<dbReference type="SUPFAM" id="SSF46689">
    <property type="entry name" value="Homeodomain-like"/>
    <property type="match status" value="1"/>
</dbReference>
<keyword evidence="1" id="KW-0805">Transcription regulation</keyword>
<evidence type="ECO:0000313" key="8">
    <source>
        <dbReference type="Proteomes" id="UP000248301"/>
    </source>
</evidence>
<evidence type="ECO:0000259" key="6">
    <source>
        <dbReference type="PROSITE" id="PS50977"/>
    </source>
</evidence>
<organism evidence="7 8">
    <name type="scientific">Gluconacetobacter entanii</name>
    <dbReference type="NCBI Taxonomy" id="108528"/>
    <lineage>
        <taxon>Bacteria</taxon>
        <taxon>Pseudomonadati</taxon>
        <taxon>Pseudomonadota</taxon>
        <taxon>Alphaproteobacteria</taxon>
        <taxon>Acetobacterales</taxon>
        <taxon>Acetobacteraceae</taxon>
        <taxon>Gluconacetobacter</taxon>
    </lineage>
</organism>
<proteinExistence type="predicted"/>
<protein>
    <submittedName>
        <fullName evidence="7">TetR family transcriptional regulator</fullName>
    </submittedName>
</protein>
<evidence type="ECO:0000256" key="3">
    <source>
        <dbReference type="ARBA" id="ARBA00023163"/>
    </source>
</evidence>
<dbReference type="InterPro" id="IPR009057">
    <property type="entry name" value="Homeodomain-like_sf"/>
</dbReference>
<dbReference type="AlphaFoldDB" id="A0A318PZW9"/>
<accession>A0A318PZW9</accession>
<dbReference type="FunFam" id="1.10.10.60:FF:000141">
    <property type="entry name" value="TetR family transcriptional regulator"/>
    <property type="match status" value="1"/>
</dbReference>
<dbReference type="Pfam" id="PF14246">
    <property type="entry name" value="TetR_C_7"/>
    <property type="match status" value="1"/>
</dbReference>
<keyword evidence="2 4" id="KW-0238">DNA-binding</keyword>
<dbReference type="Gene3D" id="1.10.357.10">
    <property type="entry name" value="Tetracycline Repressor, domain 2"/>
    <property type="match status" value="1"/>
</dbReference>
<feature type="DNA-binding region" description="H-T-H motif" evidence="4">
    <location>
        <begin position="55"/>
        <end position="74"/>
    </location>
</feature>
<evidence type="ECO:0000256" key="2">
    <source>
        <dbReference type="ARBA" id="ARBA00023125"/>
    </source>
</evidence>
<dbReference type="Proteomes" id="UP000248301">
    <property type="component" value="Unassembled WGS sequence"/>
</dbReference>
<dbReference type="PRINTS" id="PR00455">
    <property type="entry name" value="HTHTETR"/>
</dbReference>
<feature type="region of interest" description="Disordered" evidence="5">
    <location>
        <begin position="1"/>
        <end position="27"/>
    </location>
</feature>
<comment type="caution">
    <text evidence="7">The sequence shown here is derived from an EMBL/GenBank/DDBJ whole genome shotgun (WGS) entry which is preliminary data.</text>
</comment>
<feature type="compositionally biased region" description="Basic and acidic residues" evidence="5">
    <location>
        <begin position="17"/>
        <end position="27"/>
    </location>
</feature>
<feature type="domain" description="HTH tetR-type" evidence="6">
    <location>
        <begin position="32"/>
        <end position="92"/>
    </location>
</feature>
<name>A0A318PZW9_9PROT</name>
<dbReference type="OrthoDB" id="7584337at2"/>
<dbReference type="EMBL" id="NKUF01000048">
    <property type="protein sequence ID" value="PYD61661.1"/>
    <property type="molecule type" value="Genomic_DNA"/>
</dbReference>
<dbReference type="InterPro" id="IPR039536">
    <property type="entry name" value="TetR_C_Proteobacteria"/>
</dbReference>
<dbReference type="PANTHER" id="PTHR30055">
    <property type="entry name" value="HTH-TYPE TRANSCRIPTIONAL REGULATOR RUTR"/>
    <property type="match status" value="1"/>
</dbReference>
<reference evidence="7 8" key="1">
    <citation type="submission" date="2017-07" db="EMBL/GenBank/DDBJ databases">
        <title>A draft genome sequence of Gluconacetobacter entanii LTH 4560.</title>
        <authorList>
            <person name="Skraban J."/>
            <person name="Cleenwerck I."/>
            <person name="Vandamme P."/>
            <person name="Trcek J."/>
        </authorList>
    </citation>
    <scope>NUCLEOTIDE SEQUENCE [LARGE SCALE GENOMIC DNA]</scope>
    <source>
        <strain evidence="7 8">LTH 4560</strain>
    </source>
</reference>
<evidence type="ECO:0000256" key="5">
    <source>
        <dbReference type="SAM" id="MobiDB-lite"/>
    </source>
</evidence>
<evidence type="ECO:0000256" key="4">
    <source>
        <dbReference type="PROSITE-ProRule" id="PRU00335"/>
    </source>
</evidence>
<dbReference type="PANTHER" id="PTHR30055:SF234">
    <property type="entry name" value="HTH-TYPE TRANSCRIPTIONAL REGULATOR BETI"/>
    <property type="match status" value="1"/>
</dbReference>
<dbReference type="GO" id="GO:0003700">
    <property type="term" value="F:DNA-binding transcription factor activity"/>
    <property type="evidence" value="ECO:0007669"/>
    <property type="project" value="TreeGrafter"/>
</dbReference>
<gene>
    <name evidence="7" type="ORF">CFR72_14040</name>
</gene>
<dbReference type="Pfam" id="PF00440">
    <property type="entry name" value="TetR_N"/>
    <property type="match status" value="1"/>
</dbReference>
<evidence type="ECO:0000313" key="7">
    <source>
        <dbReference type="EMBL" id="PYD61661.1"/>
    </source>
</evidence>
<sequence length="228" mass="25611">MKNSNSHKMHEAVQPSTEDRPRCGRPPEMEECVRRERILEAACKVLQKHGYHGASMDKVAECSGMSKRTLYKMFPSKLELFQILIRERLFDVKPQVASDARTPEEELSSLLVDLARTILRPDRISLIRAIIAETSESENVREIIAALETGGEDNALEAWLQAYCRQQGYPVTNVRFLGKMLFGMTVGDFVLQTLGCATEAPTCEAIHYQTDVAVRIFLAGLRSLPPSD</sequence>
<dbReference type="GO" id="GO:0000976">
    <property type="term" value="F:transcription cis-regulatory region binding"/>
    <property type="evidence" value="ECO:0007669"/>
    <property type="project" value="TreeGrafter"/>
</dbReference>
<evidence type="ECO:0000256" key="1">
    <source>
        <dbReference type="ARBA" id="ARBA00023015"/>
    </source>
</evidence>
<dbReference type="PROSITE" id="PS50977">
    <property type="entry name" value="HTH_TETR_2"/>
    <property type="match status" value="1"/>
</dbReference>
<dbReference type="InterPro" id="IPR001647">
    <property type="entry name" value="HTH_TetR"/>
</dbReference>
<dbReference type="InterPro" id="IPR050109">
    <property type="entry name" value="HTH-type_TetR-like_transc_reg"/>
</dbReference>
<keyword evidence="3" id="KW-0804">Transcription</keyword>